<dbReference type="VEuPathDB" id="TriTrypDB:TvY486_0301290"/>
<organism evidence="2">
    <name type="scientific">Trypanosoma vivax (strain Y486)</name>
    <dbReference type="NCBI Taxonomy" id="1055687"/>
    <lineage>
        <taxon>Eukaryota</taxon>
        <taxon>Discoba</taxon>
        <taxon>Euglenozoa</taxon>
        <taxon>Kinetoplastea</taxon>
        <taxon>Metakinetoplastina</taxon>
        <taxon>Trypanosomatida</taxon>
        <taxon>Trypanosomatidae</taxon>
        <taxon>Trypanosoma</taxon>
        <taxon>Duttonella</taxon>
    </lineage>
</organism>
<accession>G0TSL2</accession>
<keyword evidence="1" id="KW-0812">Transmembrane</keyword>
<evidence type="ECO:0000256" key="1">
    <source>
        <dbReference type="SAM" id="Phobius"/>
    </source>
</evidence>
<sequence length="156" mass="17488">MPAPPCVHGVPGLMPFHFKFLSCPFVFLFFVCFFFTVSTLFNSVVITHRFLTPGSFPSSVWAIASLINKGGWCLNQQTHFIIRTDRRFVADHLLEAVEKVVASFPYTVASHTCFYFLLLQAALLPCCPLSPQGGGKELTIAAVVQQRLCRRLLSWC</sequence>
<dbReference type="AlphaFoldDB" id="G0TSL2"/>
<reference evidence="2" key="1">
    <citation type="journal article" date="2012" name="Proc. Natl. Acad. Sci. U.S.A.">
        <title>Antigenic diversity is generated by distinct evolutionary mechanisms in African trypanosome species.</title>
        <authorList>
            <person name="Jackson A.P."/>
            <person name="Berry A."/>
            <person name="Aslett M."/>
            <person name="Allison H.C."/>
            <person name="Burton P."/>
            <person name="Vavrova-Anderson J."/>
            <person name="Brown R."/>
            <person name="Browne H."/>
            <person name="Corton N."/>
            <person name="Hauser H."/>
            <person name="Gamble J."/>
            <person name="Gilderthorp R."/>
            <person name="Marcello L."/>
            <person name="McQuillan J."/>
            <person name="Otto T.D."/>
            <person name="Quail M.A."/>
            <person name="Sanders M.J."/>
            <person name="van Tonder A."/>
            <person name="Ginger M.L."/>
            <person name="Field M.C."/>
            <person name="Barry J.D."/>
            <person name="Hertz-Fowler C."/>
            <person name="Berriman M."/>
        </authorList>
    </citation>
    <scope>NUCLEOTIDE SEQUENCE</scope>
    <source>
        <strain evidence="2">Y486</strain>
    </source>
</reference>
<dbReference type="EMBL" id="HE573019">
    <property type="protein sequence ID" value="CCC46939.1"/>
    <property type="molecule type" value="Genomic_DNA"/>
</dbReference>
<evidence type="ECO:0000313" key="2">
    <source>
        <dbReference type="EMBL" id="CCC46939.1"/>
    </source>
</evidence>
<feature type="transmembrane region" description="Helical" evidence="1">
    <location>
        <begin position="25"/>
        <end position="46"/>
    </location>
</feature>
<name>G0TSL2_TRYVY</name>
<gene>
    <name evidence="2" type="ORF">TVY486_0301290</name>
</gene>
<proteinExistence type="predicted"/>
<keyword evidence="1" id="KW-0472">Membrane</keyword>
<keyword evidence="1" id="KW-1133">Transmembrane helix</keyword>
<protein>
    <submittedName>
        <fullName evidence="2">Uncharacterized protein</fullName>
    </submittedName>
</protein>